<keyword evidence="3" id="KW-1185">Reference proteome</keyword>
<sequence length="114" mass="12494">MRPAAKNNPRPVQTLLVSLGSLESDSLTAGKTVSARCKSPSTRPGDGGFNARHAVSSRRGSHTHTVHTHPWLPLTLPHPFLLFFFDCLSFTSGFCHRAHSQGYQFNSGGYTRMV</sequence>
<dbReference type="GeneID" id="63859342"/>
<dbReference type="OrthoDB" id="10486163at2759"/>
<evidence type="ECO:0000313" key="3">
    <source>
        <dbReference type="Proteomes" id="UP000249789"/>
    </source>
</evidence>
<reference evidence="2 3" key="1">
    <citation type="submission" date="2018-02" db="EMBL/GenBank/DDBJ databases">
        <title>The genomes of Aspergillus section Nigri reveals drivers in fungal speciation.</title>
        <authorList>
            <consortium name="DOE Joint Genome Institute"/>
            <person name="Vesth T.C."/>
            <person name="Nybo J."/>
            <person name="Theobald S."/>
            <person name="Brandl J."/>
            <person name="Frisvad J.C."/>
            <person name="Nielsen K.F."/>
            <person name="Lyhne E.K."/>
            <person name="Kogle M.E."/>
            <person name="Kuo A."/>
            <person name="Riley R."/>
            <person name="Clum A."/>
            <person name="Nolan M."/>
            <person name="Lipzen A."/>
            <person name="Salamov A."/>
            <person name="Henrissat B."/>
            <person name="Wiebenga A."/>
            <person name="De vries R.P."/>
            <person name="Grigoriev I.V."/>
            <person name="Mortensen U.H."/>
            <person name="Andersen M.R."/>
            <person name="Baker S.E."/>
        </authorList>
    </citation>
    <scope>NUCLEOTIDE SEQUENCE [LARGE SCALE GENOMIC DNA]</scope>
    <source>
        <strain evidence="2 3">CBS 313.89</strain>
    </source>
</reference>
<evidence type="ECO:0000256" key="1">
    <source>
        <dbReference type="SAM" id="MobiDB-lite"/>
    </source>
</evidence>
<dbReference type="VEuPathDB" id="FungiDB:BO72DRAFT_39575"/>
<dbReference type="EMBL" id="KZ824745">
    <property type="protein sequence ID" value="RAK70930.1"/>
    <property type="molecule type" value="Genomic_DNA"/>
</dbReference>
<accession>A0A8G1RFM7</accession>
<gene>
    <name evidence="2" type="ORF">BO72DRAFT_39575</name>
</gene>
<organism evidence="2 3">
    <name type="scientific">Aspergillus fijiensis CBS 313.89</name>
    <dbReference type="NCBI Taxonomy" id="1448319"/>
    <lineage>
        <taxon>Eukaryota</taxon>
        <taxon>Fungi</taxon>
        <taxon>Dikarya</taxon>
        <taxon>Ascomycota</taxon>
        <taxon>Pezizomycotina</taxon>
        <taxon>Eurotiomycetes</taxon>
        <taxon>Eurotiomycetidae</taxon>
        <taxon>Eurotiales</taxon>
        <taxon>Aspergillaceae</taxon>
        <taxon>Aspergillus</taxon>
    </lineage>
</organism>
<protein>
    <submittedName>
        <fullName evidence="2">Uncharacterized protein</fullName>
    </submittedName>
</protein>
<dbReference type="Proteomes" id="UP000249789">
    <property type="component" value="Unassembled WGS sequence"/>
</dbReference>
<dbReference type="AlphaFoldDB" id="A0A8G1RFM7"/>
<feature type="region of interest" description="Disordered" evidence="1">
    <location>
        <begin position="32"/>
        <end position="61"/>
    </location>
</feature>
<dbReference type="RefSeq" id="XP_040794942.1">
    <property type="nucleotide sequence ID" value="XM_040942009.1"/>
</dbReference>
<proteinExistence type="predicted"/>
<evidence type="ECO:0000313" key="2">
    <source>
        <dbReference type="EMBL" id="RAK70930.1"/>
    </source>
</evidence>
<name>A0A8G1RFM7_9EURO</name>